<feature type="non-terminal residue" evidence="3">
    <location>
        <position position="282"/>
    </location>
</feature>
<feature type="compositionally biased region" description="Acidic residues" evidence="1">
    <location>
        <begin position="11"/>
        <end position="20"/>
    </location>
</feature>
<evidence type="ECO:0000313" key="2">
    <source>
        <dbReference type="Proteomes" id="UP000504606"/>
    </source>
</evidence>
<reference evidence="3" key="1">
    <citation type="submission" date="2025-08" db="UniProtKB">
        <authorList>
            <consortium name="RefSeq"/>
        </authorList>
    </citation>
    <scope>IDENTIFICATION</scope>
    <source>
        <tissue evidence="3">Whole organism</tissue>
    </source>
</reference>
<name>A0A9C6XAH1_FRAOC</name>
<feature type="compositionally biased region" description="Basic and acidic residues" evidence="1">
    <location>
        <begin position="21"/>
        <end position="31"/>
    </location>
</feature>
<evidence type="ECO:0000256" key="1">
    <source>
        <dbReference type="SAM" id="MobiDB-lite"/>
    </source>
</evidence>
<keyword evidence="2" id="KW-1185">Reference proteome</keyword>
<feature type="compositionally biased region" description="Basic and acidic residues" evidence="1">
    <location>
        <begin position="39"/>
        <end position="55"/>
    </location>
</feature>
<feature type="compositionally biased region" description="Polar residues" evidence="1">
    <location>
        <begin position="70"/>
        <end position="82"/>
    </location>
</feature>
<protein>
    <submittedName>
        <fullName evidence="3">WW domain-binding protein 11-like</fullName>
    </submittedName>
</protein>
<dbReference type="AlphaFoldDB" id="A0A9C6XAH1"/>
<dbReference type="RefSeq" id="XP_052132215.1">
    <property type="nucleotide sequence ID" value="XM_052276255.1"/>
</dbReference>
<dbReference type="KEGG" id="foc:127751937"/>
<feature type="compositionally biased region" description="Low complexity" evidence="1">
    <location>
        <begin position="1"/>
        <end position="10"/>
    </location>
</feature>
<sequence>MMSTNNGDNSGSEDSDDDENGSEKSDKTSEKEDTESEKDDTASGKDGSASEKDDTASGNDGSGSEKDGTASETDNSANNYTENSNDNSPPSNKDYILKLMKKYCKEGVDDATLCVSLNCEEAAVGYDPQAIVRHYVYRCRDDQFKRRRTPSIPTLRAEPAAHQYDDVVGFQTRPPPPQMVHPPPQMVHPPPQMVHPPPQMGHPPPQMVHPPPQMVHPPPQMAHPPPQTFQPPPPGVETTTLPQTLPSLSAIESLNISVDFPNPLPGAQLPLSTVLGQHMQAG</sequence>
<accession>A0A9C6XAH1</accession>
<proteinExistence type="predicted"/>
<evidence type="ECO:0000313" key="3">
    <source>
        <dbReference type="RefSeq" id="XP_052132215.1"/>
    </source>
</evidence>
<organism evidence="2 3">
    <name type="scientific">Frankliniella occidentalis</name>
    <name type="common">Western flower thrips</name>
    <name type="synonym">Euthrips occidentalis</name>
    <dbReference type="NCBI Taxonomy" id="133901"/>
    <lineage>
        <taxon>Eukaryota</taxon>
        <taxon>Metazoa</taxon>
        <taxon>Ecdysozoa</taxon>
        <taxon>Arthropoda</taxon>
        <taxon>Hexapoda</taxon>
        <taxon>Insecta</taxon>
        <taxon>Pterygota</taxon>
        <taxon>Neoptera</taxon>
        <taxon>Paraneoptera</taxon>
        <taxon>Thysanoptera</taxon>
        <taxon>Terebrantia</taxon>
        <taxon>Thripoidea</taxon>
        <taxon>Thripidae</taxon>
        <taxon>Frankliniella</taxon>
    </lineage>
</organism>
<dbReference type="Proteomes" id="UP000504606">
    <property type="component" value="Unplaced"/>
</dbReference>
<feature type="region of interest" description="Disordered" evidence="1">
    <location>
        <begin position="1"/>
        <end position="93"/>
    </location>
</feature>
<dbReference type="GeneID" id="127751937"/>
<feature type="compositionally biased region" description="Low complexity" evidence="1">
    <location>
        <begin position="83"/>
        <end position="92"/>
    </location>
</feature>
<gene>
    <name evidence="3" type="primary">LOC127751937</name>
</gene>